<dbReference type="GO" id="GO:0003677">
    <property type="term" value="F:DNA binding"/>
    <property type="evidence" value="ECO:0007669"/>
    <property type="project" value="InterPro"/>
</dbReference>
<reference evidence="3 4" key="1">
    <citation type="submission" date="2017-06" db="EMBL/GenBank/DDBJ databases">
        <title>Comparative genomic analysis of Ambrosia Fusariam Clade fungi.</title>
        <authorList>
            <person name="Stajich J.E."/>
            <person name="Carrillo J."/>
            <person name="Kijimoto T."/>
            <person name="Eskalen A."/>
            <person name="O'Donnell K."/>
            <person name="Kasson M."/>
        </authorList>
    </citation>
    <scope>NUCLEOTIDE SEQUENCE [LARGE SCALE GENOMIC DNA]</scope>
    <source>
        <strain evidence="3 4">NRRL62579</strain>
    </source>
</reference>
<feature type="domain" description="BRCT" evidence="2">
    <location>
        <begin position="1"/>
        <end position="35"/>
    </location>
</feature>
<keyword evidence="4" id="KW-1185">Reference proteome</keyword>
<dbReference type="AlphaFoldDB" id="A0A428T1L7"/>
<dbReference type="Gene3D" id="3.40.50.10190">
    <property type="entry name" value="BRCT domain"/>
    <property type="match status" value="2"/>
</dbReference>
<accession>A0A428T1L7</accession>
<dbReference type="GO" id="GO:0006297">
    <property type="term" value="P:nucleotide-excision repair, DNA gap filling"/>
    <property type="evidence" value="ECO:0007669"/>
    <property type="project" value="TreeGrafter"/>
</dbReference>
<proteinExistence type="predicted"/>
<dbReference type="STRING" id="1325735.A0A428T1L7"/>
<dbReference type="PROSITE" id="PS50172">
    <property type="entry name" value="BRCT"/>
    <property type="match status" value="2"/>
</dbReference>
<dbReference type="InterPro" id="IPR001357">
    <property type="entry name" value="BRCT_dom"/>
</dbReference>
<dbReference type="PANTHER" id="PTHR45997">
    <property type="entry name" value="DNA LIGASE 4"/>
    <property type="match status" value="1"/>
</dbReference>
<organism evidence="3 4">
    <name type="scientific">Fusarium oligoseptatum</name>
    <dbReference type="NCBI Taxonomy" id="2604345"/>
    <lineage>
        <taxon>Eukaryota</taxon>
        <taxon>Fungi</taxon>
        <taxon>Dikarya</taxon>
        <taxon>Ascomycota</taxon>
        <taxon>Pezizomycotina</taxon>
        <taxon>Sordariomycetes</taxon>
        <taxon>Hypocreomycetidae</taxon>
        <taxon>Hypocreales</taxon>
        <taxon>Nectriaceae</taxon>
        <taxon>Fusarium</taxon>
        <taxon>Fusarium solani species complex</taxon>
    </lineage>
</organism>
<dbReference type="PANTHER" id="PTHR45997:SF1">
    <property type="entry name" value="DNA LIGASE 4"/>
    <property type="match status" value="1"/>
</dbReference>
<keyword evidence="1" id="KW-0233">DNA recombination</keyword>
<gene>
    <name evidence="3" type="ORF">CEP52_011779</name>
</gene>
<name>A0A428T1L7_9HYPO</name>
<feature type="domain" description="BRCT" evidence="2">
    <location>
        <begin position="115"/>
        <end position="216"/>
    </location>
</feature>
<dbReference type="SUPFAM" id="SSF52113">
    <property type="entry name" value="BRCT domain"/>
    <property type="match status" value="1"/>
</dbReference>
<dbReference type="GO" id="GO:0032807">
    <property type="term" value="C:DNA ligase IV complex"/>
    <property type="evidence" value="ECO:0007669"/>
    <property type="project" value="TreeGrafter"/>
</dbReference>
<dbReference type="EMBL" id="NKCK01000145">
    <property type="protein sequence ID" value="RSL95947.1"/>
    <property type="molecule type" value="Genomic_DNA"/>
</dbReference>
<protein>
    <recommendedName>
        <fullName evidence="2">BRCT domain-containing protein</fullName>
    </recommendedName>
</protein>
<dbReference type="InterPro" id="IPR029710">
    <property type="entry name" value="LIG4"/>
</dbReference>
<dbReference type="GO" id="GO:0006310">
    <property type="term" value="P:DNA recombination"/>
    <property type="evidence" value="ECO:0007669"/>
    <property type="project" value="UniProtKB-KW"/>
</dbReference>
<dbReference type="GO" id="GO:0003910">
    <property type="term" value="F:DNA ligase (ATP) activity"/>
    <property type="evidence" value="ECO:0007669"/>
    <property type="project" value="InterPro"/>
</dbReference>
<evidence type="ECO:0000313" key="4">
    <source>
        <dbReference type="Proteomes" id="UP000287144"/>
    </source>
</evidence>
<dbReference type="GO" id="GO:0005524">
    <property type="term" value="F:ATP binding"/>
    <property type="evidence" value="ECO:0007669"/>
    <property type="project" value="InterPro"/>
</dbReference>
<evidence type="ECO:0000256" key="1">
    <source>
        <dbReference type="ARBA" id="ARBA00023172"/>
    </source>
</evidence>
<dbReference type="GO" id="GO:0006303">
    <property type="term" value="P:double-strand break repair via nonhomologous end joining"/>
    <property type="evidence" value="ECO:0007669"/>
    <property type="project" value="TreeGrafter"/>
</dbReference>
<evidence type="ECO:0000259" key="2">
    <source>
        <dbReference type="PROSITE" id="PS50172"/>
    </source>
</evidence>
<comment type="caution">
    <text evidence="3">The sequence shown here is derived from an EMBL/GenBank/DDBJ whole genome shotgun (WGS) entry which is preliminary data.</text>
</comment>
<dbReference type="InterPro" id="IPR036420">
    <property type="entry name" value="BRCT_dom_sf"/>
</dbReference>
<dbReference type="Proteomes" id="UP000287144">
    <property type="component" value="Unassembled WGS sequence"/>
</dbReference>
<evidence type="ECO:0000313" key="3">
    <source>
        <dbReference type="EMBL" id="RSL95947.1"/>
    </source>
</evidence>
<sequence length="217" mass="24667">MVLIADKKVVKVASLMKGGDVDLIRPKWIKDCLEQDLGQFLLPFEESHLFHATEAMKRAAEQNTDQFGDSYARDVSIDELKDLMDCMPKIEDGEPFNKNEFLQQLDEHGKDLGNLRSFIFRRCVVLFHPVDIDINRVSRLKHFVKYGGGSVNEDASDLSVTHVVIEGGDPMQMGEAADMVRKELSSRRTQPRVVAGKWIDDCWKEGTLLDEEQFVVP</sequence>